<dbReference type="PANTHER" id="PTHR10775:SF182">
    <property type="entry name" value="TRANSPOSON, EN_SPM-LIKE, TRANSPOSASE-ASSOCIATED DOMAIN PROTEIN-RELATED"/>
    <property type="match status" value="1"/>
</dbReference>
<dbReference type="InterPro" id="IPR004242">
    <property type="entry name" value="Transposase_21"/>
</dbReference>
<evidence type="ECO:0000259" key="3">
    <source>
        <dbReference type="Pfam" id="PF13963"/>
    </source>
</evidence>
<evidence type="ECO:0008006" key="6">
    <source>
        <dbReference type="Google" id="ProtNLM"/>
    </source>
</evidence>
<keyword evidence="5" id="KW-1185">Reference proteome</keyword>
<accession>A0ABD3CIE2</accession>
<evidence type="ECO:0000313" key="5">
    <source>
        <dbReference type="Proteomes" id="UP001632038"/>
    </source>
</evidence>
<sequence length="907" mass="105368">MTTPDRSWMYTRLVGGYLNKDFVDGVEKFLEFAEVHSVHKNGHKLKCPCSHKKCRNANYLDSNEIKYHLYKNGFEEDYLIWKYHGESHVADKTVRHCFSPVHEPLIDVDEEPSLNLIDMVHHAAGPDFDENEPAFMEESPNDVAQSFYDLLEAGKKPLYSGCEKHTLLSFVSRLMNIKAENNISQKCYNQLSDLIREILPKDNLVPLNFYESKKLLRGIGLPMEKIDCCRNNCIIYWGQDLELDACKVCGEPRYKPVNQGIAKRRKSLVAFKKMFYFPLTPRLQRLYASPTTANDMRWHAEHVIEDGVINHPSDSETWKHFNHIHPNFALETRNVRLGLCTDGFQLFGNFGAQYSSWPVVITPYNLPPWMCMKSQFMFLTILVPGPENPKDKLDVFLQPLIAELNELWSVGAKTYDCSKKNNFQLHAALMWTVSDFPAYSMLSGWSTSGRKACPYCMERSDAFTLRLSRKQSWFDNHRKFLDCDHKYRKNRRQFLKGKIVTASPPVVRSGSQLLEEIERLDMRKVTEEGASVINAQKCKTSGWKKRSIFWDLPYWSSNMIRHNLDVMHIEKNVFENVFNTVMNVKGKTKDTVRSREELNEYCNRPSYAPDERGKLPAVPYALEKPAKTVLCEWVKNLRFLDGYASNLGRCVDSTGSRLIKMKSHDCHIFMQRLIPIAFRQLLPESVWKPLTELSLFFKDITSSKIRSEDMCRLEHDIPLILCQLEMIFPPSFFNSMEHLPVHLDYEARIAGPVQYRWMYPFEDYLGDLKINVTNKARVEGSIANAYLVEEASTFCSYYFEESVLTKRTTLSRNEVEYQSDEDDKESEPTVFSRTGKPYGTRGKRNLDDREFTAAVIYVLLNCDETAPYVSIFEEQIKRLQPNISDDDLTKTVETDFPTWFKSHKSTW</sequence>
<evidence type="ECO:0000256" key="1">
    <source>
        <dbReference type="SAM" id="MobiDB-lite"/>
    </source>
</evidence>
<evidence type="ECO:0000259" key="2">
    <source>
        <dbReference type="Pfam" id="PF13960"/>
    </source>
</evidence>
<proteinExistence type="predicted"/>
<reference evidence="5" key="1">
    <citation type="journal article" date="2024" name="IScience">
        <title>Strigolactones Initiate the Formation of Haustorium-like Structures in Castilleja.</title>
        <authorList>
            <person name="Buerger M."/>
            <person name="Peterson D."/>
            <person name="Chory J."/>
        </authorList>
    </citation>
    <scope>NUCLEOTIDE SEQUENCE [LARGE SCALE GENOMIC DNA]</scope>
</reference>
<name>A0ABD3CIE2_9LAMI</name>
<evidence type="ECO:0000313" key="4">
    <source>
        <dbReference type="EMBL" id="KAL3629034.1"/>
    </source>
</evidence>
<dbReference type="Pfam" id="PF13963">
    <property type="entry name" value="Transpos_assoc"/>
    <property type="match status" value="1"/>
</dbReference>
<dbReference type="Proteomes" id="UP001632038">
    <property type="component" value="Unassembled WGS sequence"/>
</dbReference>
<protein>
    <recommendedName>
        <fullName evidence="6">Transposase</fullName>
    </recommendedName>
</protein>
<dbReference type="InterPro" id="IPR029480">
    <property type="entry name" value="Transpos_assoc"/>
</dbReference>
<dbReference type="Pfam" id="PF02992">
    <property type="entry name" value="Transposase_21"/>
    <property type="match status" value="1"/>
</dbReference>
<gene>
    <name evidence="4" type="ORF">CASFOL_027095</name>
</gene>
<dbReference type="InterPro" id="IPR025452">
    <property type="entry name" value="DUF4218"/>
</dbReference>
<feature type="domain" description="DUF4218" evidence="2">
    <location>
        <begin position="701"/>
        <end position="813"/>
    </location>
</feature>
<dbReference type="PANTHER" id="PTHR10775">
    <property type="entry name" value="OS08G0208400 PROTEIN"/>
    <property type="match status" value="1"/>
</dbReference>
<dbReference type="AlphaFoldDB" id="A0ABD3CIE2"/>
<organism evidence="4 5">
    <name type="scientific">Castilleja foliolosa</name>
    <dbReference type="NCBI Taxonomy" id="1961234"/>
    <lineage>
        <taxon>Eukaryota</taxon>
        <taxon>Viridiplantae</taxon>
        <taxon>Streptophyta</taxon>
        <taxon>Embryophyta</taxon>
        <taxon>Tracheophyta</taxon>
        <taxon>Spermatophyta</taxon>
        <taxon>Magnoliopsida</taxon>
        <taxon>eudicotyledons</taxon>
        <taxon>Gunneridae</taxon>
        <taxon>Pentapetalae</taxon>
        <taxon>asterids</taxon>
        <taxon>lamiids</taxon>
        <taxon>Lamiales</taxon>
        <taxon>Orobanchaceae</taxon>
        <taxon>Pedicularideae</taxon>
        <taxon>Castillejinae</taxon>
        <taxon>Castilleja</taxon>
    </lineage>
</organism>
<feature type="region of interest" description="Disordered" evidence="1">
    <location>
        <begin position="816"/>
        <end position="842"/>
    </location>
</feature>
<dbReference type="EMBL" id="JAVIJP010000035">
    <property type="protein sequence ID" value="KAL3629034.1"/>
    <property type="molecule type" value="Genomic_DNA"/>
</dbReference>
<feature type="domain" description="Transposase-associated" evidence="3">
    <location>
        <begin position="6"/>
        <end position="86"/>
    </location>
</feature>
<dbReference type="Pfam" id="PF13960">
    <property type="entry name" value="DUF4218"/>
    <property type="match status" value="1"/>
</dbReference>
<comment type="caution">
    <text evidence="4">The sequence shown here is derived from an EMBL/GenBank/DDBJ whole genome shotgun (WGS) entry which is preliminary data.</text>
</comment>